<evidence type="ECO:0000256" key="7">
    <source>
        <dbReference type="ARBA" id="ARBA00022840"/>
    </source>
</evidence>
<dbReference type="InterPro" id="IPR027417">
    <property type="entry name" value="P-loop_NTPase"/>
</dbReference>
<keyword evidence="10" id="KW-1185">Reference proteome</keyword>
<dbReference type="Gene3D" id="2.40.50.90">
    <property type="match status" value="1"/>
</dbReference>
<dbReference type="UniPathway" id="UPA00792"/>
<dbReference type="EC" id="2.7.1.12" evidence="3"/>
<comment type="similarity">
    <text evidence="2">Belongs to the gluconokinase GntK/GntV family.</text>
</comment>
<evidence type="ECO:0000256" key="9">
    <source>
        <dbReference type="ARBA" id="ARBA00048090"/>
    </source>
</evidence>
<evidence type="ECO:0000256" key="5">
    <source>
        <dbReference type="ARBA" id="ARBA00022741"/>
    </source>
</evidence>
<sequence length="840" mass="97843">MGVSGSGKSTIGKKISTELNIEFIEGDDFHSNANKEKMRDGIPLNDDDRLPWLVTINKKLKFYYFEKQKSVVLACSALKRKYRNILKMGLSFESFIFIYLDVEEGELKKRLQNRKEHFFNPLLLKSQLDALEIPLSDEGRTLSIMRGNVLRRIGLRERSTERIILGDKYKIPHLIIPHQARFHVIKAISPSLIFVKMQNNVTTELIELFKFQCHVKLNIEERFYHNIPDNYEDNASDGFMFRYCLAPINNEKNEYGRGRIIGEALQLTDGKIGNTNKYVKVFFIDTADEGWFNVDSLYEIPPEQYMIPWQVAPVSLYGITPMKLDCQNWSDEICDELNNILKDSLYVDLINTSHSNNNFIDITTVRMIVFHDANLTIGDDVGSKLFCKFPTEIRYNQLSLTGYFFDTPDKRFTTNDDFVDSKSISNDNNNEVSKHKCINEDINSIKEGENNNSKDKKYKDNYYKQEIKSSRVSMFGISPFSTFNKGLEFFSNTMHELLQFSSPQIPIWTKTLLQKFNFIGPDNKMYIELLPFEELSHGELVVKNPLELHAALLRYQPEDVIIREDILYNTIELEYYSERLALQNKLNIFYSKPNNLCPLDQPAVLKDLNNGYPVYAIYYTINDYGIINANRIEILSVEFENLETTCNDEKIDDTFEHETVPLKFNDNDLELKTKMLVEEEKNVFYQNINIFKSVKIRFLDYGGIIATPPSMLARIHPQFCFLPPFSIQINLLPLTNKIFSIASIDNREFIMQFYDFFNMAVDLKTPMLAIFDSHQGTVRKKRNETKAVYFEDNCEWDYNHVINISNLQRLFPRGIPIDMTIDSYLSFLENSNEKNVDVDC</sequence>
<protein>
    <recommendedName>
        <fullName evidence="3">gluconokinase</fullName>
        <ecNumber evidence="3">2.7.1.12</ecNumber>
    </recommendedName>
    <alternativeName>
        <fullName evidence="8">Gluconate kinase</fullName>
    </alternativeName>
</protein>
<dbReference type="Gene3D" id="2.30.30.140">
    <property type="match status" value="1"/>
</dbReference>
<dbReference type="SUPFAM" id="SSF63748">
    <property type="entry name" value="Tudor/PWWP/MBT"/>
    <property type="match status" value="1"/>
</dbReference>
<evidence type="ECO:0000256" key="8">
    <source>
        <dbReference type="ARBA" id="ARBA00029835"/>
    </source>
</evidence>
<dbReference type="PANTHER" id="PTHR43442:SF3">
    <property type="entry name" value="GLUCONOKINASE-RELATED"/>
    <property type="match status" value="1"/>
</dbReference>
<comment type="pathway">
    <text evidence="1">Carbohydrate acid metabolism; D-gluconate degradation.</text>
</comment>
<dbReference type="NCBIfam" id="TIGR01313">
    <property type="entry name" value="therm_gnt_kin"/>
    <property type="match status" value="1"/>
</dbReference>
<dbReference type="GO" id="GO:0005524">
    <property type="term" value="F:ATP binding"/>
    <property type="evidence" value="ECO:0007669"/>
    <property type="project" value="UniProtKB-KW"/>
</dbReference>
<dbReference type="GO" id="GO:0005737">
    <property type="term" value="C:cytoplasm"/>
    <property type="evidence" value="ECO:0007669"/>
    <property type="project" value="TreeGrafter"/>
</dbReference>
<evidence type="ECO:0000313" key="11">
    <source>
        <dbReference type="WBParaSite" id="PTRK_0001390600.1"/>
    </source>
</evidence>
<evidence type="ECO:0000256" key="2">
    <source>
        <dbReference type="ARBA" id="ARBA00008420"/>
    </source>
</evidence>
<accession>A0A0N4ZYN9</accession>
<evidence type="ECO:0000256" key="6">
    <source>
        <dbReference type="ARBA" id="ARBA00022777"/>
    </source>
</evidence>
<proteinExistence type="inferred from homology"/>
<reference evidence="11" key="1">
    <citation type="submission" date="2017-02" db="UniProtKB">
        <authorList>
            <consortium name="WormBaseParasite"/>
        </authorList>
    </citation>
    <scope>IDENTIFICATION</scope>
</reference>
<name>A0A0N4ZYN9_PARTI</name>
<dbReference type="SUPFAM" id="SSF52540">
    <property type="entry name" value="P-loop containing nucleoside triphosphate hydrolases"/>
    <property type="match status" value="1"/>
</dbReference>
<dbReference type="GO" id="GO:0046316">
    <property type="term" value="F:gluconokinase activity"/>
    <property type="evidence" value="ECO:0007669"/>
    <property type="project" value="UniProtKB-EC"/>
</dbReference>
<evidence type="ECO:0000256" key="1">
    <source>
        <dbReference type="ARBA" id="ARBA00004875"/>
    </source>
</evidence>
<dbReference type="Gene3D" id="3.40.50.300">
    <property type="entry name" value="P-loop containing nucleotide triphosphate hydrolases"/>
    <property type="match status" value="1"/>
</dbReference>
<dbReference type="PANTHER" id="PTHR43442">
    <property type="entry name" value="GLUCONOKINASE-RELATED"/>
    <property type="match status" value="1"/>
</dbReference>
<dbReference type="GO" id="GO:0005975">
    <property type="term" value="P:carbohydrate metabolic process"/>
    <property type="evidence" value="ECO:0007669"/>
    <property type="project" value="InterPro"/>
</dbReference>
<evidence type="ECO:0000313" key="10">
    <source>
        <dbReference type="Proteomes" id="UP000038045"/>
    </source>
</evidence>
<evidence type="ECO:0000256" key="4">
    <source>
        <dbReference type="ARBA" id="ARBA00022679"/>
    </source>
</evidence>
<keyword evidence="4" id="KW-0808">Transferase</keyword>
<dbReference type="InterPro" id="IPR031322">
    <property type="entry name" value="Shikimate/glucono_kinase"/>
</dbReference>
<dbReference type="InterPro" id="IPR035437">
    <property type="entry name" value="SNase_OB-fold_sf"/>
</dbReference>
<keyword evidence="5" id="KW-0547">Nucleotide-binding</keyword>
<dbReference type="AlphaFoldDB" id="A0A0N4ZYN9"/>
<keyword evidence="6" id="KW-0418">Kinase</keyword>
<keyword evidence="7" id="KW-0067">ATP-binding</keyword>
<dbReference type="CDD" id="cd02021">
    <property type="entry name" value="GntK"/>
    <property type="match status" value="1"/>
</dbReference>
<dbReference type="InterPro" id="IPR006001">
    <property type="entry name" value="Therm_gnt_kin"/>
</dbReference>
<dbReference type="Pfam" id="PF01202">
    <property type="entry name" value="SKI"/>
    <property type="match status" value="1"/>
</dbReference>
<comment type="catalytic activity">
    <reaction evidence="9">
        <text>D-gluconate + ATP = 6-phospho-D-gluconate + ADP + H(+)</text>
        <dbReference type="Rhea" id="RHEA:19433"/>
        <dbReference type="ChEBI" id="CHEBI:15378"/>
        <dbReference type="ChEBI" id="CHEBI:18391"/>
        <dbReference type="ChEBI" id="CHEBI:30616"/>
        <dbReference type="ChEBI" id="CHEBI:58759"/>
        <dbReference type="ChEBI" id="CHEBI:456216"/>
        <dbReference type="EC" id="2.7.1.12"/>
    </reaction>
</comment>
<evidence type="ECO:0000256" key="3">
    <source>
        <dbReference type="ARBA" id="ARBA00012054"/>
    </source>
</evidence>
<organism evidence="10 11">
    <name type="scientific">Parastrongyloides trichosuri</name>
    <name type="common">Possum-specific nematode worm</name>
    <dbReference type="NCBI Taxonomy" id="131310"/>
    <lineage>
        <taxon>Eukaryota</taxon>
        <taxon>Metazoa</taxon>
        <taxon>Ecdysozoa</taxon>
        <taxon>Nematoda</taxon>
        <taxon>Chromadorea</taxon>
        <taxon>Rhabditida</taxon>
        <taxon>Tylenchina</taxon>
        <taxon>Panagrolaimomorpha</taxon>
        <taxon>Strongyloidoidea</taxon>
        <taxon>Strongyloididae</taxon>
        <taxon>Parastrongyloides</taxon>
    </lineage>
</organism>
<dbReference type="WBParaSite" id="PTRK_0001390600.1">
    <property type="protein sequence ID" value="PTRK_0001390600.1"/>
    <property type="gene ID" value="PTRK_0001390600"/>
</dbReference>
<dbReference type="STRING" id="131310.A0A0N4ZYN9"/>
<dbReference type="Proteomes" id="UP000038045">
    <property type="component" value="Unplaced"/>
</dbReference>